<protein>
    <submittedName>
        <fullName evidence="1">Uncharacterized protein</fullName>
    </submittedName>
</protein>
<accession>C9LHQ4</accession>
<reference evidence="1" key="1">
    <citation type="submission" date="2009-09" db="EMBL/GenBank/DDBJ databases">
        <authorList>
            <person name="Weinstock G."/>
            <person name="Sodergren E."/>
            <person name="Clifton S."/>
            <person name="Fulton L."/>
            <person name="Fulton B."/>
            <person name="Courtney L."/>
            <person name="Fronick C."/>
            <person name="Harrison M."/>
            <person name="Strong C."/>
            <person name="Farmer C."/>
            <person name="Delahaunty K."/>
            <person name="Markovic C."/>
            <person name="Hall O."/>
            <person name="Minx P."/>
            <person name="Tomlinson C."/>
            <person name="Mitreva M."/>
            <person name="Nelson J."/>
            <person name="Hou S."/>
            <person name="Wollam A."/>
            <person name="Pepin K.H."/>
            <person name="Johnson M."/>
            <person name="Bhonagiri V."/>
            <person name="Nash W.E."/>
            <person name="Warren W."/>
            <person name="Chinwalla A."/>
            <person name="Mardis E.R."/>
            <person name="Wilson R.K."/>
        </authorList>
    </citation>
    <scope>NUCLEOTIDE SEQUENCE [LARGE SCALE GENOMIC DNA]</scope>
    <source>
        <strain evidence="1">ATCC 51259</strain>
    </source>
</reference>
<sequence length="40" mass="4900">MRSLYSPERKQSKYEDHFLYWYIDGQKKALSLAQQDSKLF</sequence>
<dbReference type="Proteomes" id="UP000003460">
    <property type="component" value="Unassembled WGS sequence"/>
</dbReference>
<gene>
    <name evidence="1" type="ORF">GCWU000325_01720</name>
</gene>
<name>C9LHQ4_9BACT</name>
<keyword evidence="2" id="KW-1185">Reference proteome</keyword>
<comment type="caution">
    <text evidence="1">The sequence shown here is derived from an EMBL/GenBank/DDBJ whole genome shotgun (WGS) entry which is preliminary data.</text>
</comment>
<evidence type="ECO:0000313" key="1">
    <source>
        <dbReference type="EMBL" id="EEX71408.1"/>
    </source>
</evidence>
<dbReference type="AlphaFoldDB" id="C9LHQ4"/>
<dbReference type="EMBL" id="ACIJ02000021">
    <property type="protein sequence ID" value="EEX71408.1"/>
    <property type="molecule type" value="Genomic_DNA"/>
</dbReference>
<dbReference type="HOGENOM" id="CLU_3294568_0_0_10"/>
<evidence type="ECO:0000313" key="2">
    <source>
        <dbReference type="Proteomes" id="UP000003460"/>
    </source>
</evidence>
<organism evidence="1 2">
    <name type="scientific">Alloprevotella tannerae ATCC 51259</name>
    <dbReference type="NCBI Taxonomy" id="626522"/>
    <lineage>
        <taxon>Bacteria</taxon>
        <taxon>Pseudomonadati</taxon>
        <taxon>Bacteroidota</taxon>
        <taxon>Bacteroidia</taxon>
        <taxon>Bacteroidales</taxon>
        <taxon>Prevotellaceae</taxon>
        <taxon>Alloprevotella</taxon>
    </lineage>
</organism>
<proteinExistence type="predicted"/>